<dbReference type="InterPro" id="IPR038396">
    <property type="entry name" value="SpoIIAA-like_sf"/>
</dbReference>
<dbReference type="SUPFAM" id="SSF52091">
    <property type="entry name" value="SpoIIaa-like"/>
    <property type="match status" value="1"/>
</dbReference>
<evidence type="ECO:0000313" key="2">
    <source>
        <dbReference type="Proteomes" id="UP000297737"/>
    </source>
</evidence>
<dbReference type="InterPro" id="IPR021866">
    <property type="entry name" value="SpoIIAA-like"/>
</dbReference>
<dbReference type="OrthoDB" id="9811577at2"/>
<name>A0A4Y9EPS2_9SPHN</name>
<dbReference type="InterPro" id="IPR036513">
    <property type="entry name" value="STAS_dom_sf"/>
</dbReference>
<evidence type="ECO:0000313" key="1">
    <source>
        <dbReference type="EMBL" id="TFU05596.1"/>
    </source>
</evidence>
<reference evidence="1 2" key="1">
    <citation type="submission" date="2019-02" db="EMBL/GenBank/DDBJ databases">
        <title>Polymorphobacter sp. isolated from the lake at the Tibet of China.</title>
        <authorList>
            <person name="Li A."/>
        </authorList>
    </citation>
    <scope>NUCLEOTIDE SEQUENCE [LARGE SCALE GENOMIC DNA]</scope>
    <source>
        <strain evidence="1 2">DJ1R-1</strain>
    </source>
</reference>
<dbReference type="Pfam" id="PF11964">
    <property type="entry name" value="SpoIIAA-like"/>
    <property type="match status" value="1"/>
</dbReference>
<dbReference type="RefSeq" id="WP_135244321.1">
    <property type="nucleotide sequence ID" value="NZ_SIHO01000001.1"/>
</dbReference>
<organism evidence="1 2">
    <name type="scientific">Glacieibacterium arshaanense</name>
    <dbReference type="NCBI Taxonomy" id="2511025"/>
    <lineage>
        <taxon>Bacteria</taxon>
        <taxon>Pseudomonadati</taxon>
        <taxon>Pseudomonadota</taxon>
        <taxon>Alphaproteobacteria</taxon>
        <taxon>Sphingomonadales</taxon>
        <taxon>Sphingosinicellaceae</taxon>
        <taxon>Glacieibacterium</taxon>
    </lineage>
</organism>
<dbReference type="Gene3D" id="3.40.50.10600">
    <property type="entry name" value="SpoIIaa-like domains"/>
    <property type="match status" value="1"/>
</dbReference>
<dbReference type="AlphaFoldDB" id="A0A4Y9EPS2"/>
<sequence>MFTFIEDLPADVLGVEASGPITHEDYQKLIPRVDAMLGKGPIKALYIFNEGVTEFSPQAFWDDQVFTVRHWRDFSHLAIVSDVGWARLATRMFAPLFPAKLKLFRMDQLADAKAWIASAS</sequence>
<gene>
    <name evidence="1" type="ORF">EUV02_00730</name>
</gene>
<dbReference type="Proteomes" id="UP000297737">
    <property type="component" value="Unassembled WGS sequence"/>
</dbReference>
<comment type="caution">
    <text evidence="1">The sequence shown here is derived from an EMBL/GenBank/DDBJ whole genome shotgun (WGS) entry which is preliminary data.</text>
</comment>
<proteinExistence type="predicted"/>
<accession>A0A4Y9EPS2</accession>
<keyword evidence="2" id="KW-1185">Reference proteome</keyword>
<dbReference type="EMBL" id="SIHO01000001">
    <property type="protein sequence ID" value="TFU05596.1"/>
    <property type="molecule type" value="Genomic_DNA"/>
</dbReference>
<protein>
    <submittedName>
        <fullName evidence="1">STAS/SEC14 domain-containing protein</fullName>
    </submittedName>
</protein>